<keyword evidence="2" id="KW-0238">DNA-binding</keyword>
<evidence type="ECO:0000256" key="4">
    <source>
        <dbReference type="ARBA" id="ARBA00023163"/>
    </source>
</evidence>
<dbReference type="EMBL" id="JAOZFE010000002">
    <property type="protein sequence ID" value="MCW0953088.1"/>
    <property type="molecule type" value="Genomic_DNA"/>
</dbReference>
<keyword evidence="3" id="KW-0010">Activator</keyword>
<dbReference type="SUPFAM" id="SSF46955">
    <property type="entry name" value="Putative DNA-binding domain"/>
    <property type="match status" value="1"/>
</dbReference>
<dbReference type="SUPFAM" id="SSF89082">
    <property type="entry name" value="Antibiotic binding domain of TipA-like multidrug resistance regulators"/>
    <property type="match status" value="1"/>
</dbReference>
<dbReference type="SMART" id="SM00422">
    <property type="entry name" value="HTH_MERR"/>
    <property type="match status" value="1"/>
</dbReference>
<dbReference type="Proteomes" id="UP001526225">
    <property type="component" value="Unassembled WGS sequence"/>
</dbReference>
<dbReference type="CDD" id="cd01106">
    <property type="entry name" value="HTH_TipAL-Mta"/>
    <property type="match status" value="1"/>
</dbReference>
<protein>
    <submittedName>
        <fullName evidence="6">MerR family transcriptional regulator</fullName>
    </submittedName>
</protein>
<dbReference type="PROSITE" id="PS50937">
    <property type="entry name" value="HTH_MERR_2"/>
    <property type="match status" value="1"/>
</dbReference>
<dbReference type="Gene3D" id="1.10.490.50">
    <property type="entry name" value="Antibiotic binding domain of TipA-like multidrug resistance regulators"/>
    <property type="match status" value="1"/>
</dbReference>
<dbReference type="InterPro" id="IPR009061">
    <property type="entry name" value="DNA-bd_dom_put_sf"/>
</dbReference>
<dbReference type="Pfam" id="PF13411">
    <property type="entry name" value="MerR_1"/>
    <property type="match status" value="1"/>
</dbReference>
<dbReference type="PANTHER" id="PTHR30204">
    <property type="entry name" value="REDOX-CYCLING DRUG-SENSING TRANSCRIPTIONAL ACTIVATOR SOXR"/>
    <property type="match status" value="1"/>
</dbReference>
<organism evidence="6 7">
    <name type="scientific">Weissella ceti</name>
    <dbReference type="NCBI Taxonomy" id="759620"/>
    <lineage>
        <taxon>Bacteria</taxon>
        <taxon>Bacillati</taxon>
        <taxon>Bacillota</taxon>
        <taxon>Bacilli</taxon>
        <taxon>Lactobacillales</taxon>
        <taxon>Lactobacillaceae</taxon>
        <taxon>Weissella</taxon>
    </lineage>
</organism>
<keyword evidence="1" id="KW-0805">Transcription regulation</keyword>
<feature type="domain" description="HTH merR-type" evidence="5">
    <location>
        <begin position="1"/>
        <end position="69"/>
    </location>
</feature>
<comment type="caution">
    <text evidence="6">The sequence shown here is derived from an EMBL/GenBank/DDBJ whole genome shotgun (WGS) entry which is preliminary data.</text>
</comment>
<dbReference type="Gene3D" id="1.10.1660.10">
    <property type="match status" value="1"/>
</dbReference>
<dbReference type="InterPro" id="IPR047057">
    <property type="entry name" value="MerR_fam"/>
</dbReference>
<keyword evidence="7" id="KW-1185">Reference proteome</keyword>
<evidence type="ECO:0000256" key="3">
    <source>
        <dbReference type="ARBA" id="ARBA00023159"/>
    </source>
</evidence>
<dbReference type="InterPro" id="IPR000551">
    <property type="entry name" value="MerR-type_HTH_dom"/>
</dbReference>
<dbReference type="RefSeq" id="WP_213408527.1">
    <property type="nucleotide sequence ID" value="NZ_CP074441.1"/>
</dbReference>
<proteinExistence type="predicted"/>
<gene>
    <name evidence="6" type="ORF">OIT44_03245</name>
</gene>
<evidence type="ECO:0000259" key="5">
    <source>
        <dbReference type="PROSITE" id="PS50937"/>
    </source>
</evidence>
<sequence>MYTIGELAQLSGVSTRTLRYYDEIELLPATAIKNGQRVYDQTAIDRLQRILFYRELKMPLKEIAALMEANPSYIQEQLAKQHDALTLEKQRLDKVLKSLEKTMQYYQGGAEMSNDEKFSAFKEAFVLENEQRYGAEIRETYGDQAVDASNAQMMGMTENIYQEFRALEADIKGPLLLAAVQTQNVQSNEARILVEKHHEWLAYTWPSYTSEAHKGLAEMYIADERFASYYNDAVSGGAQFLHDAIQEWAE</sequence>
<keyword evidence="4" id="KW-0804">Transcription</keyword>
<accession>A0ABT3E3U5</accession>
<dbReference type="InterPro" id="IPR036244">
    <property type="entry name" value="TipA-like_antibiotic-bd"/>
</dbReference>
<reference evidence="6 7" key="1">
    <citation type="submission" date="2022-10" db="EMBL/GenBank/DDBJ databases">
        <title>Weissella fermenti sp. nov., isolated from fermented cabbage.</title>
        <authorList>
            <person name="Lee J.K."/>
            <person name="Baek J.H."/>
            <person name="Choi D.G."/>
            <person name="Kim J.M."/>
            <person name="Jeon C.O."/>
        </authorList>
    </citation>
    <scope>NUCLEOTIDE SEQUENCE [LARGE SCALE GENOMIC DNA]</scope>
    <source>
        <strain evidence="6 7">KACC 18534</strain>
    </source>
</reference>
<evidence type="ECO:0000313" key="7">
    <source>
        <dbReference type="Proteomes" id="UP001526225"/>
    </source>
</evidence>
<dbReference type="InterPro" id="IPR012925">
    <property type="entry name" value="TipAS_dom"/>
</dbReference>
<evidence type="ECO:0000313" key="6">
    <source>
        <dbReference type="EMBL" id="MCW0953088.1"/>
    </source>
</evidence>
<dbReference type="Pfam" id="PF07739">
    <property type="entry name" value="TipAS"/>
    <property type="match status" value="1"/>
</dbReference>
<dbReference type="PANTHER" id="PTHR30204:SF90">
    <property type="entry name" value="HTH-TYPE TRANSCRIPTIONAL ACTIVATOR MTA"/>
    <property type="match status" value="1"/>
</dbReference>
<dbReference type="PRINTS" id="PR00040">
    <property type="entry name" value="HTHMERR"/>
</dbReference>
<evidence type="ECO:0000256" key="1">
    <source>
        <dbReference type="ARBA" id="ARBA00023015"/>
    </source>
</evidence>
<evidence type="ECO:0000256" key="2">
    <source>
        <dbReference type="ARBA" id="ARBA00023125"/>
    </source>
</evidence>
<name>A0ABT3E3U5_9LACO</name>